<gene>
    <name evidence="5" type="ORF">ICC18_32155</name>
</gene>
<dbReference type="AlphaFoldDB" id="A0A926KWQ6"/>
<dbReference type="SUPFAM" id="SSF55136">
    <property type="entry name" value="Probable bacterial effector-binding domain"/>
    <property type="match status" value="1"/>
</dbReference>
<evidence type="ECO:0000259" key="4">
    <source>
        <dbReference type="PROSITE" id="PS01124"/>
    </source>
</evidence>
<accession>A0A926KWQ6</accession>
<dbReference type="InterPro" id="IPR018060">
    <property type="entry name" value="HTH_AraC"/>
</dbReference>
<dbReference type="InterPro" id="IPR029442">
    <property type="entry name" value="GyrI-like"/>
</dbReference>
<dbReference type="Pfam" id="PF12833">
    <property type="entry name" value="HTH_18"/>
    <property type="match status" value="1"/>
</dbReference>
<name>A0A926KWQ6_9BACL</name>
<dbReference type="PROSITE" id="PS00041">
    <property type="entry name" value="HTH_ARAC_FAMILY_1"/>
    <property type="match status" value="1"/>
</dbReference>
<evidence type="ECO:0000313" key="5">
    <source>
        <dbReference type="EMBL" id="MBD0384693.1"/>
    </source>
</evidence>
<proteinExistence type="predicted"/>
<dbReference type="InterPro" id="IPR009057">
    <property type="entry name" value="Homeodomain-like_sf"/>
</dbReference>
<keyword evidence="1" id="KW-0805">Transcription regulation</keyword>
<evidence type="ECO:0000256" key="2">
    <source>
        <dbReference type="ARBA" id="ARBA00023125"/>
    </source>
</evidence>
<dbReference type="SMART" id="SM00871">
    <property type="entry name" value="AraC_E_bind"/>
    <property type="match status" value="1"/>
</dbReference>
<dbReference type="SMART" id="SM00342">
    <property type="entry name" value="HTH_ARAC"/>
    <property type="match status" value="1"/>
</dbReference>
<dbReference type="EMBL" id="JACVVD010000024">
    <property type="protein sequence ID" value="MBD0384693.1"/>
    <property type="molecule type" value="Genomic_DNA"/>
</dbReference>
<evidence type="ECO:0000256" key="1">
    <source>
        <dbReference type="ARBA" id="ARBA00023015"/>
    </source>
</evidence>
<protein>
    <submittedName>
        <fullName evidence="5">AraC family transcriptional regulator</fullName>
    </submittedName>
</protein>
<keyword evidence="3" id="KW-0804">Transcription</keyword>
<keyword evidence="6" id="KW-1185">Reference proteome</keyword>
<organism evidence="5 6">
    <name type="scientific">Paenibacillus sedimenti</name>
    <dbReference type="NCBI Taxonomy" id="2770274"/>
    <lineage>
        <taxon>Bacteria</taxon>
        <taxon>Bacillati</taxon>
        <taxon>Bacillota</taxon>
        <taxon>Bacilli</taxon>
        <taxon>Bacillales</taxon>
        <taxon>Paenibacillaceae</taxon>
        <taxon>Paenibacillus</taxon>
    </lineage>
</organism>
<sequence length="308" mass="35248">MVAKTLELEYRYQINQVVNYIEDHLTNPLTLEEVAGVSAFSPFHFHRVFKAVIGENLHGFIRRIRIEKAIKLLLFHPDQSITNIALECGLQTPAHFCRVFREHTGLSASEFRDRFHLQTIAERFRSRLTSEKSAELAHNLAELPIEIRNMAPMNAIYARYRGTINDGRINPDIKGLFEQVVSWVDASEALTKDSLAVGLVLDDPFITPNGRHRYDACMTTEHPVTPTRDLGVRTIPGGKYAIVKVTDRPDMVYDLLHLVSIDWLPRSPYIWDVSRPALEIYFHNSHSHTEGKLTMEFGIPVKLERSGY</sequence>
<feature type="domain" description="HTH araC/xylS-type" evidence="4">
    <location>
        <begin position="15"/>
        <end position="114"/>
    </location>
</feature>
<dbReference type="RefSeq" id="WP_188178453.1">
    <property type="nucleotide sequence ID" value="NZ_JACVVD010000024.1"/>
</dbReference>
<dbReference type="InterPro" id="IPR050908">
    <property type="entry name" value="SmbC-like"/>
</dbReference>
<dbReference type="PANTHER" id="PTHR40055">
    <property type="entry name" value="TRANSCRIPTIONAL REGULATOR YGIV-RELATED"/>
    <property type="match status" value="1"/>
</dbReference>
<dbReference type="InterPro" id="IPR010499">
    <property type="entry name" value="AraC_E-bd"/>
</dbReference>
<dbReference type="PROSITE" id="PS01124">
    <property type="entry name" value="HTH_ARAC_FAMILY_2"/>
    <property type="match status" value="1"/>
</dbReference>
<dbReference type="Gene3D" id="3.20.80.10">
    <property type="entry name" value="Regulatory factor, effector binding domain"/>
    <property type="match status" value="1"/>
</dbReference>
<dbReference type="SUPFAM" id="SSF46689">
    <property type="entry name" value="Homeodomain-like"/>
    <property type="match status" value="2"/>
</dbReference>
<evidence type="ECO:0000313" key="6">
    <source>
        <dbReference type="Proteomes" id="UP000650466"/>
    </source>
</evidence>
<dbReference type="Gene3D" id="1.10.10.60">
    <property type="entry name" value="Homeodomain-like"/>
    <property type="match status" value="2"/>
</dbReference>
<dbReference type="Proteomes" id="UP000650466">
    <property type="component" value="Unassembled WGS sequence"/>
</dbReference>
<evidence type="ECO:0000256" key="3">
    <source>
        <dbReference type="ARBA" id="ARBA00023163"/>
    </source>
</evidence>
<dbReference type="GO" id="GO:0043565">
    <property type="term" value="F:sequence-specific DNA binding"/>
    <property type="evidence" value="ECO:0007669"/>
    <property type="project" value="InterPro"/>
</dbReference>
<dbReference type="GO" id="GO:0003700">
    <property type="term" value="F:DNA-binding transcription factor activity"/>
    <property type="evidence" value="ECO:0007669"/>
    <property type="project" value="InterPro"/>
</dbReference>
<reference evidence="5" key="1">
    <citation type="submission" date="2020-09" db="EMBL/GenBank/DDBJ databases">
        <title>Draft Genome Sequence of Paenibacillus sp. WST5.</title>
        <authorList>
            <person name="Bao Z."/>
        </authorList>
    </citation>
    <scope>NUCLEOTIDE SEQUENCE</scope>
    <source>
        <strain evidence="5">WST5</strain>
    </source>
</reference>
<comment type="caution">
    <text evidence="5">The sequence shown here is derived from an EMBL/GenBank/DDBJ whole genome shotgun (WGS) entry which is preliminary data.</text>
</comment>
<dbReference type="InterPro" id="IPR018062">
    <property type="entry name" value="HTH_AraC-typ_CS"/>
</dbReference>
<dbReference type="PANTHER" id="PTHR40055:SF1">
    <property type="entry name" value="TRANSCRIPTIONAL REGULATOR YGIV-RELATED"/>
    <property type="match status" value="1"/>
</dbReference>
<dbReference type="Pfam" id="PF06445">
    <property type="entry name" value="GyrI-like"/>
    <property type="match status" value="1"/>
</dbReference>
<keyword evidence="2" id="KW-0238">DNA-binding</keyword>
<dbReference type="InterPro" id="IPR011256">
    <property type="entry name" value="Reg_factor_effector_dom_sf"/>
</dbReference>